<keyword evidence="2" id="KW-0732">Signal</keyword>
<evidence type="ECO:0000256" key="2">
    <source>
        <dbReference type="SAM" id="SignalP"/>
    </source>
</evidence>
<dbReference type="Proteomes" id="UP000054097">
    <property type="component" value="Unassembled WGS sequence"/>
</dbReference>
<evidence type="ECO:0000313" key="4">
    <source>
        <dbReference type="Proteomes" id="UP000054097"/>
    </source>
</evidence>
<organism evidence="3 4">
    <name type="scientific">Serendipita vermifera MAFF 305830</name>
    <dbReference type="NCBI Taxonomy" id="933852"/>
    <lineage>
        <taxon>Eukaryota</taxon>
        <taxon>Fungi</taxon>
        <taxon>Dikarya</taxon>
        <taxon>Basidiomycota</taxon>
        <taxon>Agaricomycotina</taxon>
        <taxon>Agaricomycetes</taxon>
        <taxon>Sebacinales</taxon>
        <taxon>Serendipitaceae</taxon>
        <taxon>Serendipita</taxon>
    </lineage>
</organism>
<evidence type="ECO:0000256" key="1">
    <source>
        <dbReference type="SAM" id="MobiDB-lite"/>
    </source>
</evidence>
<feature type="chain" id="PRO_5002175430" evidence="2">
    <location>
        <begin position="23"/>
        <end position="409"/>
    </location>
</feature>
<reference evidence="4" key="2">
    <citation type="submission" date="2015-01" db="EMBL/GenBank/DDBJ databases">
        <title>Evolutionary Origins and Diversification of the Mycorrhizal Mutualists.</title>
        <authorList>
            <consortium name="DOE Joint Genome Institute"/>
            <consortium name="Mycorrhizal Genomics Consortium"/>
            <person name="Kohler A."/>
            <person name="Kuo A."/>
            <person name="Nagy L.G."/>
            <person name="Floudas D."/>
            <person name="Copeland A."/>
            <person name="Barry K.W."/>
            <person name="Cichocki N."/>
            <person name="Veneault-Fourrey C."/>
            <person name="LaButti K."/>
            <person name="Lindquist E.A."/>
            <person name="Lipzen A."/>
            <person name="Lundell T."/>
            <person name="Morin E."/>
            <person name="Murat C."/>
            <person name="Riley R."/>
            <person name="Ohm R."/>
            <person name="Sun H."/>
            <person name="Tunlid A."/>
            <person name="Henrissat B."/>
            <person name="Grigoriev I.V."/>
            <person name="Hibbett D.S."/>
            <person name="Martin F."/>
        </authorList>
    </citation>
    <scope>NUCLEOTIDE SEQUENCE [LARGE SCALE GENOMIC DNA]</scope>
    <source>
        <strain evidence="4">MAFF 305830</strain>
    </source>
</reference>
<evidence type="ECO:0000313" key="3">
    <source>
        <dbReference type="EMBL" id="KIM22419.1"/>
    </source>
</evidence>
<feature type="compositionally biased region" description="Acidic residues" evidence="1">
    <location>
        <begin position="108"/>
        <end position="118"/>
    </location>
</feature>
<dbReference type="OrthoDB" id="2310204at2759"/>
<keyword evidence="4" id="KW-1185">Reference proteome</keyword>
<dbReference type="HOGENOM" id="CLU_051382_0_0_1"/>
<gene>
    <name evidence="3" type="ORF">M408DRAFT_332929</name>
</gene>
<reference evidence="3 4" key="1">
    <citation type="submission" date="2014-04" db="EMBL/GenBank/DDBJ databases">
        <authorList>
            <consortium name="DOE Joint Genome Institute"/>
            <person name="Kuo A."/>
            <person name="Zuccaro A."/>
            <person name="Kohler A."/>
            <person name="Nagy L.G."/>
            <person name="Floudas D."/>
            <person name="Copeland A."/>
            <person name="Barry K.W."/>
            <person name="Cichocki N."/>
            <person name="Veneault-Fourrey C."/>
            <person name="LaButti K."/>
            <person name="Lindquist E.A."/>
            <person name="Lipzen A."/>
            <person name="Lundell T."/>
            <person name="Morin E."/>
            <person name="Murat C."/>
            <person name="Sun H."/>
            <person name="Tunlid A."/>
            <person name="Henrissat B."/>
            <person name="Grigoriev I.V."/>
            <person name="Hibbett D.S."/>
            <person name="Martin F."/>
            <person name="Nordberg H.P."/>
            <person name="Cantor M.N."/>
            <person name="Hua S.X."/>
        </authorList>
    </citation>
    <scope>NUCLEOTIDE SEQUENCE [LARGE SCALE GENOMIC DNA]</scope>
    <source>
        <strain evidence="3 4">MAFF 305830</strain>
    </source>
</reference>
<dbReference type="EMBL" id="KN824356">
    <property type="protein sequence ID" value="KIM22419.1"/>
    <property type="molecule type" value="Genomic_DNA"/>
</dbReference>
<name>A0A0C3AQS0_SERVB</name>
<feature type="region of interest" description="Disordered" evidence="1">
    <location>
        <begin position="202"/>
        <end position="231"/>
    </location>
</feature>
<sequence length="409" mass="44803">MHGWSTTLVLLTLATLLDDILNLAHFLAQEKTSVSSSGRFLHTLSSPPPSFLWPSRLTAAASPVGGPDEHNQRPMALYDANGTREGAADKVERIGEAHVSRPAPVTDGNDDYDEEQGKEEEPIGSNAPMGWADPRLRGGRMLDFVSPGLGEPLNVIISGLSDPYILTPRGLLHYAQTLGFSTECLGIHLGMLHVANLGDALDPSPSPSLPHPPQATPKPTPVPPGGSGGNKTEQLIVRQNYDWPMYGWPDFGTCWETIIGGNGFRAWKQDGAGARTGAWFIAASREMWIGMGHAISPDGYNGGRDGIVKRALKPTRWSPTEEGIWWRTTLKYNTTLIPPGNQGINHKIFQDGRVAILTVRRRDGPPKKKELVEAWADLAREDIRGALLDWETRAEARRARWELEGEEDL</sequence>
<feature type="region of interest" description="Disordered" evidence="1">
    <location>
        <begin position="95"/>
        <end position="130"/>
    </location>
</feature>
<proteinExistence type="predicted"/>
<dbReference type="AlphaFoldDB" id="A0A0C3AQS0"/>
<dbReference type="STRING" id="933852.A0A0C3AQS0"/>
<feature type="compositionally biased region" description="Pro residues" evidence="1">
    <location>
        <begin position="204"/>
        <end position="224"/>
    </location>
</feature>
<feature type="signal peptide" evidence="2">
    <location>
        <begin position="1"/>
        <end position="22"/>
    </location>
</feature>
<protein>
    <submittedName>
        <fullName evidence="3">Uncharacterized protein</fullName>
    </submittedName>
</protein>
<accession>A0A0C3AQS0</accession>